<dbReference type="Proteomes" id="UP000182840">
    <property type="component" value="Chromosome"/>
</dbReference>
<dbReference type="KEGG" id="meso:BSQ44_18925"/>
<organism evidence="1 2">
    <name type="scientific">Aquibium oceanicum</name>
    <dbReference type="NCBI Taxonomy" id="1670800"/>
    <lineage>
        <taxon>Bacteria</taxon>
        <taxon>Pseudomonadati</taxon>
        <taxon>Pseudomonadota</taxon>
        <taxon>Alphaproteobacteria</taxon>
        <taxon>Hyphomicrobiales</taxon>
        <taxon>Phyllobacteriaceae</taxon>
        <taxon>Aquibium</taxon>
    </lineage>
</organism>
<evidence type="ECO:0000313" key="2">
    <source>
        <dbReference type="Proteomes" id="UP000182840"/>
    </source>
</evidence>
<accession>A0A1L3SV62</accession>
<protein>
    <submittedName>
        <fullName evidence="1">Uncharacterized protein</fullName>
    </submittedName>
</protein>
<dbReference type="STRING" id="1670800.BSQ44_18925"/>
<gene>
    <name evidence="1" type="ORF">BSQ44_18925</name>
</gene>
<dbReference type="AlphaFoldDB" id="A0A1L3SV62"/>
<reference evidence="2" key="1">
    <citation type="submission" date="2016-11" db="EMBL/GenBank/DDBJ databases">
        <title>Mesorhizobium oceanicum sp. nov., isolated from deep seawater in South China Sea.</title>
        <authorList>
            <person name="Fu G.-Y."/>
        </authorList>
    </citation>
    <scope>NUCLEOTIDE SEQUENCE [LARGE SCALE GENOMIC DNA]</scope>
    <source>
        <strain evidence="2">B7</strain>
    </source>
</reference>
<dbReference type="EMBL" id="CP018171">
    <property type="protein sequence ID" value="APH73212.1"/>
    <property type="molecule type" value="Genomic_DNA"/>
</dbReference>
<sequence length="69" mass="7979">MLTLGVQCWFCGEGIDETDREAVEVSVRNLWKDEDDDRRQCFYLHSICAVDRLQGATMMFSLDVFSDPN</sequence>
<keyword evidence="2" id="KW-1185">Reference proteome</keyword>
<evidence type="ECO:0000313" key="1">
    <source>
        <dbReference type="EMBL" id="APH73212.1"/>
    </source>
</evidence>
<name>A0A1L3SV62_9HYPH</name>
<proteinExistence type="predicted"/>